<reference evidence="2" key="2">
    <citation type="journal article" date="2018" name="Environ. Sci. Technol.">
        <title>The Toxicogenome of Hyalella azteca: A Model for Sediment Ecotoxicology and Evolutionary Toxicology.</title>
        <authorList>
            <person name="Poynton H.C."/>
            <person name="Hasenbein S."/>
            <person name="Benoit J.B."/>
            <person name="Sepulveda M.S."/>
            <person name="Poelchau M.F."/>
            <person name="Hughes D.S.T."/>
            <person name="Murali S.C."/>
            <person name="Chen S."/>
            <person name="Glastad K.M."/>
            <person name="Goodisman M.A.D."/>
            <person name="Werren J.H."/>
            <person name="Vineis J.H."/>
            <person name="Bowen J.L."/>
            <person name="Friedrich M."/>
            <person name="Jones J."/>
            <person name="Robertson H.M."/>
            <person name="Feyereisen R."/>
            <person name="Mechler-Hickson A."/>
            <person name="Mathers N."/>
            <person name="Lee C.E."/>
            <person name="Colbourne J.K."/>
            <person name="Biales A."/>
            <person name="Johnston J.S."/>
            <person name="Wellborn G.A."/>
            <person name="Rosendale A.J."/>
            <person name="Cridge A.G."/>
            <person name="Munoz-Torres M.C."/>
            <person name="Bain P.A."/>
            <person name="Manny A.R."/>
            <person name="Major K.M."/>
            <person name="Lambert F.N."/>
            <person name="Vulpe C.D."/>
            <person name="Tuck P."/>
            <person name="Blalock B.J."/>
            <person name="Lin Y.Y."/>
            <person name="Smith M.E."/>
            <person name="Ochoa-Acuna H."/>
            <person name="Chen M.M."/>
            <person name="Childers C.P."/>
            <person name="Qu J."/>
            <person name="Dugan S."/>
            <person name="Lee S.L."/>
            <person name="Chao H."/>
            <person name="Dinh H."/>
            <person name="Han Y."/>
            <person name="Doddapaneni H."/>
            <person name="Worley K.C."/>
            <person name="Muzny D.M."/>
            <person name="Gibbs R.A."/>
            <person name="Richards S."/>
        </authorList>
    </citation>
    <scope>NUCLEOTIDE SEQUENCE</scope>
    <source>
        <strain evidence="2">HAZT.00-mixed</strain>
        <tissue evidence="2">Whole organism</tissue>
    </source>
</reference>
<dbReference type="PANTHER" id="PTHR46060:SF1">
    <property type="entry name" value="MARINER MOS1 TRANSPOSASE-LIKE PROTEIN"/>
    <property type="match status" value="1"/>
</dbReference>
<dbReference type="OrthoDB" id="6359454at2759"/>
<dbReference type="PANTHER" id="PTHR46060">
    <property type="entry name" value="MARINER MOS1 TRANSPOSASE-LIKE PROTEIN"/>
    <property type="match status" value="1"/>
</dbReference>
<evidence type="ECO:0000313" key="4">
    <source>
        <dbReference type="RefSeq" id="XP_018012578.1"/>
    </source>
</evidence>
<dbReference type="RefSeq" id="XP_018012578.1">
    <property type="nucleotide sequence ID" value="XM_018157089.2"/>
</dbReference>
<dbReference type="KEGG" id="hazt:108669686"/>
<feature type="region of interest" description="Disordered" evidence="1">
    <location>
        <begin position="71"/>
        <end position="95"/>
    </location>
</feature>
<dbReference type="GO" id="GO:0003676">
    <property type="term" value="F:nucleic acid binding"/>
    <property type="evidence" value="ECO:0007669"/>
    <property type="project" value="InterPro"/>
</dbReference>
<reference evidence="2" key="3">
    <citation type="submission" date="2019-06" db="EMBL/GenBank/DDBJ databases">
        <authorList>
            <person name="Poynton C."/>
            <person name="Hasenbein S."/>
            <person name="Benoit J.B."/>
            <person name="Sepulveda M.S."/>
            <person name="Poelchau M.F."/>
            <person name="Murali S.C."/>
            <person name="Chen S."/>
            <person name="Glastad K.M."/>
            <person name="Werren J.H."/>
            <person name="Vineis J.H."/>
            <person name="Bowen J.L."/>
            <person name="Friedrich M."/>
            <person name="Jones J."/>
            <person name="Robertson H.M."/>
            <person name="Feyereisen R."/>
            <person name="Mechler-Hickson A."/>
            <person name="Mathers N."/>
            <person name="Lee C.E."/>
            <person name="Colbourne J.K."/>
            <person name="Biales A."/>
            <person name="Johnston J.S."/>
            <person name="Wellborn G.A."/>
            <person name="Rosendale A.J."/>
            <person name="Cridge A.G."/>
            <person name="Munoz-Torres M.C."/>
            <person name="Bain P.A."/>
            <person name="Manny A.R."/>
            <person name="Major K.M."/>
            <person name="Lambert F.N."/>
            <person name="Vulpe C.D."/>
            <person name="Tuck P."/>
            <person name="Blalock B.J."/>
            <person name="Lin Y.-Y."/>
            <person name="Smith M.E."/>
            <person name="Ochoa-Acuna H."/>
            <person name="Chen M.-J.M."/>
            <person name="Childers C.P."/>
            <person name="Qu J."/>
            <person name="Dugan S."/>
            <person name="Lee S.L."/>
            <person name="Chao H."/>
            <person name="Dinh H."/>
            <person name="Han Y."/>
            <person name="Doddapaneni H."/>
            <person name="Worley K.C."/>
            <person name="Muzny D.M."/>
            <person name="Gibbs R.A."/>
            <person name="Richards S."/>
        </authorList>
    </citation>
    <scope>NUCLEOTIDE SEQUENCE</scope>
    <source>
        <strain evidence="2">HAZT.00-mixed</strain>
        <tissue evidence="2">Whole organism</tissue>
    </source>
</reference>
<protein>
    <submittedName>
        <fullName evidence="4">Histone-lysine N-methyltransferase SETMAR</fullName>
    </submittedName>
</protein>
<name>A0A6A0GQV2_HYAAZ</name>
<dbReference type="EMBL" id="JQDR03016724">
    <property type="protein sequence ID" value="KAA0184827.1"/>
    <property type="molecule type" value="Genomic_DNA"/>
</dbReference>
<dbReference type="InterPro" id="IPR052709">
    <property type="entry name" value="Transposase-MT_Hybrid"/>
</dbReference>
<evidence type="ECO:0000313" key="2">
    <source>
        <dbReference type="EMBL" id="KAA0184827.1"/>
    </source>
</evidence>
<keyword evidence="3" id="KW-1185">Reference proteome</keyword>
<gene>
    <name evidence="4" type="primary">LOC108669686</name>
    <name evidence="2" type="ORF">HAZT_HAZT005393</name>
</gene>
<dbReference type="Proteomes" id="UP000711488">
    <property type="component" value="Unassembled WGS sequence"/>
</dbReference>
<organism evidence="2">
    <name type="scientific">Hyalella azteca</name>
    <name type="common">Amphipod</name>
    <dbReference type="NCBI Taxonomy" id="294128"/>
    <lineage>
        <taxon>Eukaryota</taxon>
        <taxon>Metazoa</taxon>
        <taxon>Ecdysozoa</taxon>
        <taxon>Arthropoda</taxon>
        <taxon>Crustacea</taxon>
        <taxon>Multicrustacea</taxon>
        <taxon>Malacostraca</taxon>
        <taxon>Eumalacostraca</taxon>
        <taxon>Peracarida</taxon>
        <taxon>Amphipoda</taxon>
        <taxon>Senticaudata</taxon>
        <taxon>Talitrida</taxon>
        <taxon>Talitroidea</taxon>
        <taxon>Hyalellidae</taxon>
        <taxon>Hyalella</taxon>
    </lineage>
</organism>
<dbReference type="OMA" id="HLMECEF"/>
<sequence length="381" mass="43563">MNDIDDEPPLIIENKEALPGFTAKEQRVIVRYLHHMKTRSTEIHKLLEAVCGEAAAPYKLVKAWVTDDVKGQEDQEEQNKNAYSTATNGAVSPKQTLPTDPALVYRLEHLVNNDRRLSIERASDLAMVTKQTAQHVICDVLGMKKVFERWVPRLWTPEQRSYRVQVAEELLRRHEAEGDEFLERIIVGDETVVYYYTPNTLRRHSVTMTRGVLGVGEKYRPSIEQVGVSFMLYYDIYGLLLAEHVPSGADNAADNYANILKEHLTEAYARKRRGKKLSDCILLHDNTAPHSSKAARQVLTELELEALPHPPASPDFEPHEYWLIPFLRNSMRGATYHDKQVIITALSHHLKHLMECEFLKSIKSLPTRWAQCVDTSGLYVL</sequence>
<evidence type="ECO:0000313" key="3">
    <source>
        <dbReference type="Proteomes" id="UP000694843"/>
    </source>
</evidence>
<evidence type="ECO:0000256" key="1">
    <source>
        <dbReference type="SAM" id="MobiDB-lite"/>
    </source>
</evidence>
<accession>A0A6A0GQV2</accession>
<feature type="compositionally biased region" description="Polar residues" evidence="1">
    <location>
        <begin position="80"/>
        <end position="95"/>
    </location>
</feature>
<dbReference type="Gene3D" id="3.30.420.10">
    <property type="entry name" value="Ribonuclease H-like superfamily/Ribonuclease H"/>
    <property type="match status" value="1"/>
</dbReference>
<proteinExistence type="predicted"/>
<dbReference type="GeneID" id="108669686"/>
<dbReference type="Proteomes" id="UP000694843">
    <property type="component" value="Unplaced"/>
</dbReference>
<dbReference type="AlphaFoldDB" id="A0A6A0GQV2"/>
<reference evidence="2" key="1">
    <citation type="submission" date="2014-08" db="EMBL/GenBank/DDBJ databases">
        <authorList>
            <person name="Murali S."/>
            <person name="Richards S."/>
            <person name="Bandaranaike D."/>
            <person name="Bellair M."/>
            <person name="Blankenburg K."/>
            <person name="Chao H."/>
            <person name="Dinh H."/>
            <person name="Doddapaneni H."/>
            <person name="Dugan-Rocha S."/>
            <person name="Elkadiri S."/>
            <person name="Gnanaolivu R."/>
            <person name="Hughes D."/>
            <person name="Lee S."/>
            <person name="Li M."/>
            <person name="Ming W."/>
            <person name="Munidasa M."/>
            <person name="Muniz J."/>
            <person name="Nguyen L."/>
            <person name="Osuji N."/>
            <person name="Pu L.-L."/>
            <person name="Puazo M."/>
            <person name="Skinner E."/>
            <person name="Qu C."/>
            <person name="Quiroz J."/>
            <person name="Raj R."/>
            <person name="Weissenberger G."/>
            <person name="Xin Y."/>
            <person name="Zou X."/>
            <person name="Han Y."/>
            <person name="Worley K."/>
            <person name="Muzny D."/>
            <person name="Gibbs R."/>
        </authorList>
    </citation>
    <scope>NUCLEOTIDE SEQUENCE</scope>
    <source>
        <strain evidence="2">HAZT.00-mixed</strain>
        <tissue evidence="2">Whole organism</tissue>
    </source>
</reference>
<reference evidence="4" key="4">
    <citation type="submission" date="2025-04" db="UniProtKB">
        <authorList>
            <consortium name="RefSeq"/>
        </authorList>
    </citation>
    <scope>IDENTIFICATION</scope>
    <source>
        <tissue evidence="4">Whole organism</tissue>
    </source>
</reference>
<dbReference type="InterPro" id="IPR036397">
    <property type="entry name" value="RNaseH_sf"/>
</dbReference>